<evidence type="ECO:0000256" key="4">
    <source>
        <dbReference type="ARBA" id="ARBA00023277"/>
    </source>
</evidence>
<dbReference type="PANTHER" id="PTHR11113">
    <property type="entry name" value="N-ACETYLGLUCOSAMINE-6-PHOSPHATE DEACETYLASE"/>
    <property type="match status" value="1"/>
</dbReference>
<feature type="binding site" evidence="7">
    <location>
        <position position="218"/>
    </location>
    <ligand>
        <name>Zn(2+)</name>
        <dbReference type="ChEBI" id="CHEBI:29105"/>
    </ligand>
</feature>
<dbReference type="PIRSF" id="PIRSF038994">
    <property type="entry name" value="NagA"/>
    <property type="match status" value="1"/>
</dbReference>
<dbReference type="GO" id="GO:0006046">
    <property type="term" value="P:N-acetylglucosamine catabolic process"/>
    <property type="evidence" value="ECO:0007669"/>
    <property type="project" value="TreeGrafter"/>
</dbReference>
<proteinExistence type="inferred from homology"/>
<keyword evidence="3 5" id="KW-0378">Hydrolase</keyword>
<feature type="binding site" evidence="7">
    <location>
        <position position="152"/>
    </location>
    <ligand>
        <name>Zn(2+)</name>
        <dbReference type="ChEBI" id="CHEBI:29105"/>
    </ligand>
</feature>
<name>C2EQ15_9LACO</name>
<dbReference type="GO" id="GO:0008448">
    <property type="term" value="F:N-acetylglucosamine-6-phosphate deacetylase activity"/>
    <property type="evidence" value="ECO:0007669"/>
    <property type="project" value="UniProtKB-EC"/>
</dbReference>
<evidence type="ECO:0000313" key="10">
    <source>
        <dbReference type="Proteomes" id="UP000005583"/>
    </source>
</evidence>
<feature type="binding site" evidence="7">
    <location>
        <position position="239"/>
    </location>
    <ligand>
        <name>Zn(2+)</name>
        <dbReference type="ChEBI" id="CHEBI:29105"/>
    </ligand>
</feature>
<protein>
    <submittedName>
        <fullName evidence="9">N-acetylglucosamine-6-phosphate deacetylase</fullName>
        <ecNumber evidence="9">3.5.1.25</ecNumber>
    </submittedName>
</protein>
<dbReference type="PANTHER" id="PTHR11113:SF14">
    <property type="entry name" value="N-ACETYLGLUCOSAMINE-6-PHOSPHATE DEACETYLASE"/>
    <property type="match status" value="1"/>
</dbReference>
<reference evidence="9 10" key="1">
    <citation type="submission" date="2009-01" db="EMBL/GenBank/DDBJ databases">
        <authorList>
            <person name="Qin X."/>
            <person name="Bachman B."/>
            <person name="Battles P."/>
            <person name="Bell A."/>
            <person name="Bess C."/>
            <person name="Bickham C."/>
            <person name="Chaboub L."/>
            <person name="Chen D."/>
            <person name="Coyle M."/>
            <person name="Deiros D.R."/>
            <person name="Dinh H."/>
            <person name="Forbes L."/>
            <person name="Fowler G."/>
            <person name="Francisco L."/>
            <person name="Fu Q."/>
            <person name="Gubbala S."/>
            <person name="Hale W."/>
            <person name="Han Y."/>
            <person name="Hemphill L."/>
            <person name="Highlander S.K."/>
            <person name="Hirani K."/>
            <person name="Hogues M."/>
            <person name="Jackson L."/>
            <person name="Jakkamsetti A."/>
            <person name="Javaid M."/>
            <person name="Jiang H."/>
            <person name="Korchina V."/>
            <person name="Kovar C."/>
            <person name="Lara F."/>
            <person name="Lee S."/>
            <person name="Mata R."/>
            <person name="Mathew T."/>
            <person name="Moen C."/>
            <person name="Morales K."/>
            <person name="Munidasa M."/>
            <person name="Nazareth L."/>
            <person name="Ngo R."/>
            <person name="Nguyen L."/>
            <person name="Okwuonu G."/>
            <person name="Ongeri F."/>
            <person name="Patil S."/>
            <person name="Petrosino J."/>
            <person name="Pham C."/>
            <person name="Pham P."/>
            <person name="Pu L.-L."/>
            <person name="Puazo M."/>
            <person name="Raj R."/>
            <person name="Reid J."/>
            <person name="Rouhana J."/>
            <person name="Saada N."/>
            <person name="Shang Y."/>
            <person name="Simmons D."/>
            <person name="Thornton R."/>
            <person name="Warren J."/>
            <person name="Weissenberger G."/>
            <person name="Zhang J."/>
            <person name="Zhang L."/>
            <person name="Zhou C."/>
            <person name="Zhu D."/>
            <person name="Muzny D."/>
            <person name="Worley K."/>
            <person name="Gibbs R."/>
        </authorList>
    </citation>
    <scope>NUCLEOTIDE SEQUENCE [LARGE SCALE GENOMIC DNA]</scope>
    <source>
        <strain evidence="9 10">DSM 16047</strain>
    </source>
</reference>
<keyword evidence="10" id="KW-1185">Reference proteome</keyword>
<dbReference type="InterPro" id="IPR003764">
    <property type="entry name" value="GlcNAc_6-P_deAcase"/>
</dbReference>
<evidence type="ECO:0000256" key="1">
    <source>
        <dbReference type="ARBA" id="ARBA00010716"/>
    </source>
</evidence>
<dbReference type="NCBIfam" id="TIGR00221">
    <property type="entry name" value="nagA"/>
    <property type="match status" value="1"/>
</dbReference>
<dbReference type="InterPro" id="IPR032466">
    <property type="entry name" value="Metal_Hydrolase"/>
</dbReference>
<keyword evidence="4 5" id="KW-0119">Carbohydrate metabolism</keyword>
<dbReference type="Gene3D" id="2.30.40.10">
    <property type="entry name" value="Urease, subunit C, domain 1"/>
    <property type="match status" value="1"/>
</dbReference>
<keyword evidence="2 7" id="KW-0479">Metal-binding</keyword>
<sequence length="407" mass="45245">MTNFIRYNKDIESDYFSKREKIQMTYYIHADKFFLENRTENGGYLEVQDNGKFGFFYPETKKPEGKIVDYRGKWVVPGLVDTHIHGSLREDVMKSNWEGIDKISKGLLSAGVTSWLPTTITAASDTLTRICKMFADHKGEEHGAKIQGIHFEGPFFTEEHAGAENPKYMMDPDINEFNKWLKASDGMLCKISMAPERKGSKEFIREAVKEGIVVALGHSSATFEEAVEGVEAGATMFTHTYNGMPDPSHHTPSISNAAMALNNVTDELICDGHHVRPSMARALINAVGPEHIALITDCMEAGMMPDGDYMLGELPVYVKDGMARLKEGDNLAGSILQLKQAIKNVVDWNIVTPEKAVMMASYVPAKSAHILDKCGTIAPDKDADFLILNPDMTLSETYLNGESRYKA</sequence>
<dbReference type="SUPFAM" id="SSF51556">
    <property type="entry name" value="Metallo-dependent hydrolases"/>
    <property type="match status" value="1"/>
</dbReference>
<dbReference type="EMBL" id="ACGU01000087">
    <property type="protein sequence ID" value="EEJ71379.1"/>
    <property type="molecule type" value="Genomic_DNA"/>
</dbReference>
<dbReference type="InterPro" id="IPR011059">
    <property type="entry name" value="Metal-dep_hydrolase_composite"/>
</dbReference>
<accession>C2EQ15</accession>
<dbReference type="STRING" id="525365.HMPREF0548_1761"/>
<comment type="cofactor">
    <cofactor evidence="7">
        <name>a divalent metal cation</name>
        <dbReference type="ChEBI" id="CHEBI:60240"/>
    </cofactor>
    <text evidence="7">Binds 1 divalent metal cation per subunit.</text>
</comment>
<dbReference type="CDD" id="cd00854">
    <property type="entry name" value="NagA"/>
    <property type="match status" value="1"/>
</dbReference>
<feature type="domain" description="Amidohydrolase-related" evidence="8">
    <location>
        <begin position="74"/>
        <end position="402"/>
    </location>
</feature>
<dbReference type="eggNOG" id="COG1820">
    <property type="taxonomic scope" value="Bacteria"/>
</dbReference>
<dbReference type="HOGENOM" id="CLU_032482_2_1_9"/>
<evidence type="ECO:0000259" key="8">
    <source>
        <dbReference type="Pfam" id="PF01979"/>
    </source>
</evidence>
<dbReference type="AlphaFoldDB" id="C2EQ15"/>
<dbReference type="InterPro" id="IPR006680">
    <property type="entry name" value="Amidohydro-rel"/>
</dbReference>
<dbReference type="Gene3D" id="3.20.20.140">
    <property type="entry name" value="Metal-dependent hydrolases"/>
    <property type="match status" value="1"/>
</dbReference>
<dbReference type="GO" id="GO:0046872">
    <property type="term" value="F:metal ion binding"/>
    <property type="evidence" value="ECO:0007669"/>
    <property type="project" value="UniProtKB-KW"/>
</dbReference>
<dbReference type="Proteomes" id="UP000005583">
    <property type="component" value="Unassembled WGS sequence"/>
</dbReference>
<comment type="similarity">
    <text evidence="1 5">Belongs to the metallo-dependent hydrolases superfamily. NagA family.</text>
</comment>
<comment type="caution">
    <text evidence="9">The sequence shown here is derived from an EMBL/GenBank/DDBJ whole genome shotgun (WGS) entry which is preliminary data.</text>
</comment>
<dbReference type="Pfam" id="PF01979">
    <property type="entry name" value="Amidohydro_1"/>
    <property type="match status" value="1"/>
</dbReference>
<evidence type="ECO:0000256" key="5">
    <source>
        <dbReference type="PIRNR" id="PIRNR038994"/>
    </source>
</evidence>
<organism evidence="9 10">
    <name type="scientific">Lactobacillus ultunensis DSM 16047</name>
    <dbReference type="NCBI Taxonomy" id="525365"/>
    <lineage>
        <taxon>Bacteria</taxon>
        <taxon>Bacillati</taxon>
        <taxon>Bacillota</taxon>
        <taxon>Bacilli</taxon>
        <taxon>Lactobacillales</taxon>
        <taxon>Lactobacillaceae</taxon>
        <taxon>Lactobacillus</taxon>
    </lineage>
</organism>
<evidence type="ECO:0000256" key="3">
    <source>
        <dbReference type="ARBA" id="ARBA00022801"/>
    </source>
</evidence>
<evidence type="ECO:0000256" key="7">
    <source>
        <dbReference type="PIRSR" id="PIRSR038994-3"/>
    </source>
</evidence>
<evidence type="ECO:0000256" key="2">
    <source>
        <dbReference type="ARBA" id="ARBA00022723"/>
    </source>
</evidence>
<dbReference type="EC" id="3.5.1.25" evidence="9"/>
<feature type="active site" description="Proton donor/acceptor" evidence="6">
    <location>
        <position position="297"/>
    </location>
</feature>
<gene>
    <name evidence="9" type="primary">nagA</name>
    <name evidence="9" type="ORF">HMPREF0548_1761</name>
</gene>
<evidence type="ECO:0000256" key="6">
    <source>
        <dbReference type="PIRSR" id="PIRSR038994-1"/>
    </source>
</evidence>
<evidence type="ECO:0000313" key="9">
    <source>
        <dbReference type="EMBL" id="EEJ71379.1"/>
    </source>
</evidence>
<dbReference type="SUPFAM" id="SSF51338">
    <property type="entry name" value="Composite domain of metallo-dependent hydrolases"/>
    <property type="match status" value="1"/>
</dbReference>